<accession>A0ABQ5RSP0</accession>
<dbReference type="EMBL" id="BSDZ01000008">
    <property type="protein sequence ID" value="GLI60323.1"/>
    <property type="molecule type" value="Genomic_DNA"/>
</dbReference>
<proteinExistence type="predicted"/>
<gene>
    <name evidence="1" type="ORF">VaNZ11_002440</name>
</gene>
<sequence length="101" mass="10337">MSILTLNRAASYSPDCSSPSAAAAIAATWPAAVAKVPDTGGGGGNSCPTCEPLFPLDAAMPASFPCAAGDLRQYSYTLRNLHANVLYAAARGDLNVLLYMA</sequence>
<organism evidence="1 2">
    <name type="scientific">Volvox africanus</name>
    <dbReference type="NCBI Taxonomy" id="51714"/>
    <lineage>
        <taxon>Eukaryota</taxon>
        <taxon>Viridiplantae</taxon>
        <taxon>Chlorophyta</taxon>
        <taxon>core chlorophytes</taxon>
        <taxon>Chlorophyceae</taxon>
        <taxon>CS clade</taxon>
        <taxon>Chlamydomonadales</taxon>
        <taxon>Volvocaceae</taxon>
        <taxon>Volvox</taxon>
    </lineage>
</organism>
<keyword evidence="2" id="KW-1185">Reference proteome</keyword>
<dbReference type="Proteomes" id="UP001165090">
    <property type="component" value="Unassembled WGS sequence"/>
</dbReference>
<comment type="caution">
    <text evidence="1">The sequence shown here is derived from an EMBL/GenBank/DDBJ whole genome shotgun (WGS) entry which is preliminary data.</text>
</comment>
<reference evidence="1 2" key="1">
    <citation type="journal article" date="2023" name="IScience">
        <title>Expanded male sex-determining region conserved during the evolution of homothallism in the green alga Volvox.</title>
        <authorList>
            <person name="Yamamoto K."/>
            <person name="Matsuzaki R."/>
            <person name="Mahakham W."/>
            <person name="Heman W."/>
            <person name="Sekimoto H."/>
            <person name="Kawachi M."/>
            <person name="Minakuchi Y."/>
            <person name="Toyoda A."/>
            <person name="Nozaki H."/>
        </authorList>
    </citation>
    <scope>NUCLEOTIDE SEQUENCE [LARGE SCALE GENOMIC DNA]</scope>
    <source>
        <strain evidence="1 2">NIES-4468</strain>
    </source>
</reference>
<name>A0ABQ5RSP0_9CHLO</name>
<evidence type="ECO:0000313" key="2">
    <source>
        <dbReference type="Proteomes" id="UP001165090"/>
    </source>
</evidence>
<protein>
    <submittedName>
        <fullName evidence="1">Uncharacterized protein</fullName>
    </submittedName>
</protein>
<evidence type="ECO:0000313" key="1">
    <source>
        <dbReference type="EMBL" id="GLI60323.1"/>
    </source>
</evidence>